<sequence>MAKICKYGFDDSIIINKRDLYGIGFTQNLLSGRWKYFILWFLKDEKKRFSEIKKFLSGISQGSLTKQLKELENDGLIHRKVHPEVPPRVEYSLTEMGMEILPILRMMESYGKKHGEQAEDYLS</sequence>
<keyword evidence="1" id="KW-0805">Transcription regulation</keyword>
<dbReference type="PANTHER" id="PTHR33204">
    <property type="entry name" value="TRANSCRIPTIONAL REGULATOR, MARR FAMILY"/>
    <property type="match status" value="1"/>
</dbReference>
<evidence type="ECO:0000259" key="4">
    <source>
        <dbReference type="PROSITE" id="PS51118"/>
    </source>
</evidence>
<dbReference type="Proteomes" id="UP000295328">
    <property type="component" value="Unassembled WGS sequence"/>
</dbReference>
<dbReference type="InterPro" id="IPR036388">
    <property type="entry name" value="WH-like_DNA-bd_sf"/>
</dbReference>
<evidence type="ECO:0000256" key="1">
    <source>
        <dbReference type="ARBA" id="ARBA00023015"/>
    </source>
</evidence>
<dbReference type="InterPro" id="IPR002577">
    <property type="entry name" value="HTH_HxlR"/>
</dbReference>
<dbReference type="AlphaFoldDB" id="A0A4R6BK98"/>
<accession>A0A4R6BK98</accession>
<dbReference type="RefSeq" id="WP_133430014.1">
    <property type="nucleotide sequence ID" value="NZ_BMCC01000003.1"/>
</dbReference>
<evidence type="ECO:0000256" key="3">
    <source>
        <dbReference type="ARBA" id="ARBA00023163"/>
    </source>
</evidence>
<feature type="domain" description="HTH hxlR-type" evidence="4">
    <location>
        <begin position="5"/>
        <end position="119"/>
    </location>
</feature>
<evidence type="ECO:0000313" key="5">
    <source>
        <dbReference type="EMBL" id="TDM02001.1"/>
    </source>
</evidence>
<comment type="caution">
    <text evidence="5">The sequence shown here is derived from an EMBL/GenBank/DDBJ whole genome shotgun (WGS) entry which is preliminary data.</text>
</comment>
<keyword evidence="2" id="KW-0238">DNA-binding</keyword>
<organism evidence="5 6">
    <name type="scientific">Macrococcus hajekii</name>
    <dbReference type="NCBI Taxonomy" id="198482"/>
    <lineage>
        <taxon>Bacteria</taxon>
        <taxon>Bacillati</taxon>
        <taxon>Bacillota</taxon>
        <taxon>Bacilli</taxon>
        <taxon>Bacillales</taxon>
        <taxon>Staphylococcaceae</taxon>
        <taxon>Macrococcus</taxon>
    </lineage>
</organism>
<name>A0A4R6BK98_9STAP</name>
<gene>
    <name evidence="5" type="ORF">ERX37_07285</name>
</gene>
<dbReference type="InterPro" id="IPR036390">
    <property type="entry name" value="WH_DNA-bd_sf"/>
</dbReference>
<keyword evidence="3" id="KW-0804">Transcription</keyword>
<dbReference type="EMBL" id="SCWE01000002">
    <property type="protein sequence ID" value="TDM02001.1"/>
    <property type="molecule type" value="Genomic_DNA"/>
</dbReference>
<evidence type="ECO:0000313" key="6">
    <source>
        <dbReference type="Proteomes" id="UP000295328"/>
    </source>
</evidence>
<dbReference type="CDD" id="cd00090">
    <property type="entry name" value="HTH_ARSR"/>
    <property type="match status" value="1"/>
</dbReference>
<evidence type="ECO:0000256" key="2">
    <source>
        <dbReference type="ARBA" id="ARBA00023125"/>
    </source>
</evidence>
<dbReference type="Pfam" id="PF01638">
    <property type="entry name" value="HxlR"/>
    <property type="match status" value="1"/>
</dbReference>
<keyword evidence="6" id="KW-1185">Reference proteome</keyword>
<reference evidence="5 6" key="1">
    <citation type="submission" date="2019-01" db="EMBL/GenBank/DDBJ databases">
        <title>Draft genome sequences of the type strains of six Macrococcus species.</title>
        <authorList>
            <person name="Mazhar S."/>
            <person name="Altermann E."/>
            <person name="Hill C."/>
            <person name="Mcauliffe O."/>
        </authorList>
    </citation>
    <scope>NUCLEOTIDE SEQUENCE [LARGE SCALE GENOMIC DNA]</scope>
    <source>
        <strain evidence="5 6">CCM4809</strain>
    </source>
</reference>
<dbReference type="PROSITE" id="PS51118">
    <property type="entry name" value="HTH_HXLR"/>
    <property type="match status" value="1"/>
</dbReference>
<dbReference type="SUPFAM" id="SSF46785">
    <property type="entry name" value="Winged helix' DNA-binding domain"/>
    <property type="match status" value="1"/>
</dbReference>
<dbReference type="GO" id="GO:0003677">
    <property type="term" value="F:DNA binding"/>
    <property type="evidence" value="ECO:0007669"/>
    <property type="project" value="UniProtKB-KW"/>
</dbReference>
<dbReference type="OrthoDB" id="9791143at2"/>
<dbReference type="PANTHER" id="PTHR33204:SF29">
    <property type="entry name" value="TRANSCRIPTIONAL REGULATOR"/>
    <property type="match status" value="1"/>
</dbReference>
<dbReference type="Gene3D" id="1.10.10.10">
    <property type="entry name" value="Winged helix-like DNA-binding domain superfamily/Winged helix DNA-binding domain"/>
    <property type="match status" value="1"/>
</dbReference>
<dbReference type="InterPro" id="IPR011991">
    <property type="entry name" value="ArsR-like_HTH"/>
</dbReference>
<proteinExistence type="predicted"/>
<protein>
    <submittedName>
        <fullName evidence="5">Transcriptional regulator</fullName>
    </submittedName>
</protein>